<sequence length="34" mass="3845">MVVLVVVVVVLPVAVFTRVWECPIRSYGQATRQE</sequence>
<proteinExistence type="predicted"/>
<reference evidence="1 2" key="1">
    <citation type="submission" date="2019-05" db="EMBL/GenBank/DDBJ databases">
        <title>Another draft genome of Portunus trituberculatus and its Hox gene families provides insights of decapod evolution.</title>
        <authorList>
            <person name="Jeong J.-H."/>
            <person name="Song I."/>
            <person name="Kim S."/>
            <person name="Choi T."/>
            <person name="Kim D."/>
            <person name="Ryu S."/>
            <person name="Kim W."/>
        </authorList>
    </citation>
    <scope>NUCLEOTIDE SEQUENCE [LARGE SCALE GENOMIC DNA]</scope>
    <source>
        <tissue evidence="1">Muscle</tissue>
    </source>
</reference>
<gene>
    <name evidence="1" type="ORF">E2C01_086315</name>
</gene>
<keyword evidence="2" id="KW-1185">Reference proteome</keyword>
<dbReference type="Proteomes" id="UP000324222">
    <property type="component" value="Unassembled WGS sequence"/>
</dbReference>
<protein>
    <submittedName>
        <fullName evidence="1">Uncharacterized protein</fullName>
    </submittedName>
</protein>
<dbReference type="EMBL" id="VSRR010087234">
    <property type="protein sequence ID" value="MPC91290.1"/>
    <property type="molecule type" value="Genomic_DNA"/>
</dbReference>
<dbReference type="AlphaFoldDB" id="A0A5B7J3G8"/>
<name>A0A5B7J3G8_PORTR</name>
<comment type="caution">
    <text evidence="1">The sequence shown here is derived from an EMBL/GenBank/DDBJ whole genome shotgun (WGS) entry which is preliminary data.</text>
</comment>
<evidence type="ECO:0000313" key="1">
    <source>
        <dbReference type="EMBL" id="MPC91290.1"/>
    </source>
</evidence>
<accession>A0A5B7J3G8</accession>
<evidence type="ECO:0000313" key="2">
    <source>
        <dbReference type="Proteomes" id="UP000324222"/>
    </source>
</evidence>
<organism evidence="1 2">
    <name type="scientific">Portunus trituberculatus</name>
    <name type="common">Swimming crab</name>
    <name type="synonym">Neptunus trituberculatus</name>
    <dbReference type="NCBI Taxonomy" id="210409"/>
    <lineage>
        <taxon>Eukaryota</taxon>
        <taxon>Metazoa</taxon>
        <taxon>Ecdysozoa</taxon>
        <taxon>Arthropoda</taxon>
        <taxon>Crustacea</taxon>
        <taxon>Multicrustacea</taxon>
        <taxon>Malacostraca</taxon>
        <taxon>Eumalacostraca</taxon>
        <taxon>Eucarida</taxon>
        <taxon>Decapoda</taxon>
        <taxon>Pleocyemata</taxon>
        <taxon>Brachyura</taxon>
        <taxon>Eubrachyura</taxon>
        <taxon>Portunoidea</taxon>
        <taxon>Portunidae</taxon>
        <taxon>Portuninae</taxon>
        <taxon>Portunus</taxon>
    </lineage>
</organism>